<dbReference type="AlphaFoldDB" id="A0A1B6GNT9"/>
<organism evidence="3">
    <name type="scientific">Cuerna arida</name>
    <dbReference type="NCBI Taxonomy" id="1464854"/>
    <lineage>
        <taxon>Eukaryota</taxon>
        <taxon>Metazoa</taxon>
        <taxon>Ecdysozoa</taxon>
        <taxon>Arthropoda</taxon>
        <taxon>Hexapoda</taxon>
        <taxon>Insecta</taxon>
        <taxon>Pterygota</taxon>
        <taxon>Neoptera</taxon>
        <taxon>Paraneoptera</taxon>
        <taxon>Hemiptera</taxon>
        <taxon>Auchenorrhyncha</taxon>
        <taxon>Membracoidea</taxon>
        <taxon>Cicadellidae</taxon>
        <taxon>Cicadellinae</taxon>
        <taxon>Proconiini</taxon>
        <taxon>Cuerna</taxon>
    </lineage>
</organism>
<proteinExistence type="predicted"/>
<accession>A0A1B6GNT9</accession>
<evidence type="ECO:0000256" key="1">
    <source>
        <dbReference type="SAM" id="MobiDB-lite"/>
    </source>
</evidence>
<feature type="non-terminal residue" evidence="3">
    <location>
        <position position="1"/>
    </location>
</feature>
<dbReference type="Pfam" id="PF05021">
    <property type="entry name" value="NPL4"/>
    <property type="match status" value="1"/>
</dbReference>
<gene>
    <name evidence="3" type="ORF">g.5764</name>
</gene>
<dbReference type="EMBL" id="GECZ01005675">
    <property type="protein sequence ID" value="JAS64094.1"/>
    <property type="molecule type" value="Transcribed_RNA"/>
</dbReference>
<sequence>ETDSYGNEILKTARPLPVAYLLVNVPTSTPLQPQFTFTAFGERNNWINKKSFPVENRLLDGHLQGFDALKNYLEQFGPQDSFLDVMSDFHLLIYIATMDMLPMLREMDELFEAILSRNEPLLRKWQRSPSWATVEQLLSASNNSPPISRRGSSTSSSMESNQ</sequence>
<dbReference type="GO" id="GO:0005634">
    <property type="term" value="C:nucleus"/>
    <property type="evidence" value="ECO:0007669"/>
    <property type="project" value="TreeGrafter"/>
</dbReference>
<dbReference type="PANTHER" id="PTHR12710:SF0">
    <property type="entry name" value="NUCLEAR PROTEIN LOCALIZATION PROTEIN 4 HOMOLOG"/>
    <property type="match status" value="1"/>
</dbReference>
<feature type="non-terminal residue" evidence="3">
    <location>
        <position position="162"/>
    </location>
</feature>
<dbReference type="PANTHER" id="PTHR12710">
    <property type="entry name" value="NUCLEAR PROTEIN LOCALIZATION 4"/>
    <property type="match status" value="1"/>
</dbReference>
<dbReference type="InterPro" id="IPR016563">
    <property type="entry name" value="Npl4"/>
</dbReference>
<dbReference type="InterPro" id="IPR007717">
    <property type="entry name" value="NPL4_C"/>
</dbReference>
<protein>
    <recommendedName>
        <fullName evidence="2">Nuclear pore localisation protein NPL4 C-terminal domain-containing protein</fullName>
    </recommendedName>
</protein>
<name>A0A1B6GNT9_9HEMI</name>
<evidence type="ECO:0000259" key="2">
    <source>
        <dbReference type="Pfam" id="PF05021"/>
    </source>
</evidence>
<dbReference type="GO" id="GO:0006511">
    <property type="term" value="P:ubiquitin-dependent protein catabolic process"/>
    <property type="evidence" value="ECO:0007669"/>
    <property type="project" value="InterPro"/>
</dbReference>
<reference evidence="3" key="1">
    <citation type="submission" date="2015-11" db="EMBL/GenBank/DDBJ databases">
        <title>De novo transcriptome assembly of four potential Pierce s Disease insect vectors from Arizona vineyards.</title>
        <authorList>
            <person name="Tassone E.E."/>
        </authorList>
    </citation>
    <scope>NUCLEOTIDE SEQUENCE</scope>
</reference>
<dbReference type="GO" id="GO:0043130">
    <property type="term" value="F:ubiquitin binding"/>
    <property type="evidence" value="ECO:0007669"/>
    <property type="project" value="TreeGrafter"/>
</dbReference>
<feature type="region of interest" description="Disordered" evidence="1">
    <location>
        <begin position="141"/>
        <end position="162"/>
    </location>
</feature>
<feature type="domain" description="Nuclear pore localisation protein NPL4 C-terminal" evidence="2">
    <location>
        <begin position="2"/>
        <end position="138"/>
    </location>
</feature>
<dbReference type="GO" id="GO:0031625">
    <property type="term" value="F:ubiquitin protein ligase binding"/>
    <property type="evidence" value="ECO:0007669"/>
    <property type="project" value="TreeGrafter"/>
</dbReference>
<feature type="compositionally biased region" description="Low complexity" evidence="1">
    <location>
        <begin position="144"/>
        <end position="162"/>
    </location>
</feature>
<evidence type="ECO:0000313" key="3">
    <source>
        <dbReference type="EMBL" id="JAS64094.1"/>
    </source>
</evidence>